<reference evidence="11 12" key="1">
    <citation type="submission" date="2016-03" db="EMBL/GenBank/DDBJ databases">
        <title>Pediococcus and Lactobacillus from brewery environment - whole genome sequencing and assembly.</title>
        <authorList>
            <person name="Behr J."/>
            <person name="Geissler A.J."/>
            <person name="Vogel R.F."/>
        </authorList>
    </citation>
    <scope>NUCLEOTIDE SEQUENCE [LARGE SCALE GENOMIC DNA]</scope>
    <source>
        <strain evidence="11 12">TMW 1.1995</strain>
    </source>
</reference>
<keyword evidence="4" id="KW-0547">Nucleotide-binding</keyword>
<dbReference type="InterPro" id="IPR036640">
    <property type="entry name" value="ABC1_TM_sf"/>
</dbReference>
<dbReference type="RefSeq" id="WP_065903013.1">
    <property type="nucleotide sequence ID" value="NZ_CP014912.1"/>
</dbReference>
<dbReference type="InterPro" id="IPR039421">
    <property type="entry name" value="Type_1_exporter"/>
</dbReference>
<evidence type="ECO:0000256" key="8">
    <source>
        <dbReference type="SAM" id="Phobius"/>
    </source>
</evidence>
<evidence type="ECO:0000313" key="11">
    <source>
        <dbReference type="EMBL" id="ANZ67771.1"/>
    </source>
</evidence>
<dbReference type="PANTHER" id="PTHR43394">
    <property type="entry name" value="ATP-DEPENDENT PERMEASE MDL1, MITOCHONDRIAL"/>
    <property type="match status" value="1"/>
</dbReference>
<keyword evidence="7 8" id="KW-0472">Membrane</keyword>
<dbReference type="InterPro" id="IPR027417">
    <property type="entry name" value="P-loop_NTPase"/>
</dbReference>
<dbReference type="Proteomes" id="UP000093267">
    <property type="component" value="Chromosome"/>
</dbReference>
<evidence type="ECO:0000256" key="6">
    <source>
        <dbReference type="ARBA" id="ARBA00022989"/>
    </source>
</evidence>
<dbReference type="PANTHER" id="PTHR43394:SF1">
    <property type="entry name" value="ATP-BINDING CASSETTE SUB-FAMILY B MEMBER 10, MITOCHONDRIAL"/>
    <property type="match status" value="1"/>
</dbReference>
<evidence type="ECO:0000256" key="5">
    <source>
        <dbReference type="ARBA" id="ARBA00022840"/>
    </source>
</evidence>
<proteinExistence type="predicted"/>
<dbReference type="InterPro" id="IPR003593">
    <property type="entry name" value="AAA+_ATPase"/>
</dbReference>
<evidence type="ECO:0000256" key="7">
    <source>
        <dbReference type="ARBA" id="ARBA00023136"/>
    </source>
</evidence>
<feature type="domain" description="ABC transporter" evidence="9">
    <location>
        <begin position="356"/>
        <end position="590"/>
    </location>
</feature>
<dbReference type="CDD" id="cd18544">
    <property type="entry name" value="ABC_6TM_TmrA_like"/>
    <property type="match status" value="1"/>
</dbReference>
<dbReference type="SUPFAM" id="SSF52540">
    <property type="entry name" value="P-loop containing nucleoside triphosphate hydrolases"/>
    <property type="match status" value="1"/>
</dbReference>
<dbReference type="InterPro" id="IPR003439">
    <property type="entry name" value="ABC_transporter-like_ATP-bd"/>
</dbReference>
<dbReference type="STRING" id="240427.AYR62_04900"/>
<feature type="transmembrane region" description="Helical" evidence="8">
    <location>
        <begin position="178"/>
        <end position="196"/>
    </location>
</feature>
<dbReference type="Pfam" id="PF00005">
    <property type="entry name" value="ABC_tran"/>
    <property type="match status" value="1"/>
</dbReference>
<keyword evidence="5 11" id="KW-0067">ATP-binding</keyword>
<accession>A0A1B2J0D8</accession>
<keyword evidence="6 8" id="KW-1133">Transmembrane helix</keyword>
<feature type="transmembrane region" description="Helical" evidence="8">
    <location>
        <begin position="149"/>
        <end position="172"/>
    </location>
</feature>
<keyword evidence="2" id="KW-0813">Transport</keyword>
<feature type="transmembrane region" description="Helical" evidence="8">
    <location>
        <begin position="74"/>
        <end position="93"/>
    </location>
</feature>
<dbReference type="GO" id="GO:0005524">
    <property type="term" value="F:ATP binding"/>
    <property type="evidence" value="ECO:0007669"/>
    <property type="project" value="UniProtKB-KW"/>
</dbReference>
<keyword evidence="12" id="KW-1185">Reference proteome</keyword>
<dbReference type="CDD" id="cd03254">
    <property type="entry name" value="ABCC_Glucan_exporter_like"/>
    <property type="match status" value="1"/>
</dbReference>
<dbReference type="SUPFAM" id="SSF90123">
    <property type="entry name" value="ABC transporter transmembrane region"/>
    <property type="match status" value="1"/>
</dbReference>
<dbReference type="Gene3D" id="3.40.50.300">
    <property type="entry name" value="P-loop containing nucleotide triphosphate hydrolases"/>
    <property type="match status" value="1"/>
</dbReference>
<dbReference type="PROSITE" id="PS00211">
    <property type="entry name" value="ABC_TRANSPORTER_1"/>
    <property type="match status" value="1"/>
</dbReference>
<dbReference type="SMART" id="SM00382">
    <property type="entry name" value="AAA"/>
    <property type="match status" value="1"/>
</dbReference>
<evidence type="ECO:0000256" key="2">
    <source>
        <dbReference type="ARBA" id="ARBA00022448"/>
    </source>
</evidence>
<dbReference type="InterPro" id="IPR017871">
    <property type="entry name" value="ABC_transporter-like_CS"/>
</dbReference>
<dbReference type="GO" id="GO:0005886">
    <property type="term" value="C:plasma membrane"/>
    <property type="evidence" value="ECO:0007669"/>
    <property type="project" value="UniProtKB-SubCell"/>
</dbReference>
<dbReference type="AlphaFoldDB" id="A0A1B2J0D8"/>
<dbReference type="OrthoDB" id="9770415at2"/>
<evidence type="ECO:0000313" key="12">
    <source>
        <dbReference type="Proteomes" id="UP000093267"/>
    </source>
</evidence>
<dbReference type="Pfam" id="PF00664">
    <property type="entry name" value="ABC_membrane"/>
    <property type="match status" value="1"/>
</dbReference>
<feature type="transmembrane region" description="Helical" evidence="8">
    <location>
        <begin position="260"/>
        <end position="284"/>
    </location>
</feature>
<evidence type="ECO:0000259" key="10">
    <source>
        <dbReference type="PROSITE" id="PS50929"/>
    </source>
</evidence>
<dbReference type="EMBL" id="CP014924">
    <property type="protein sequence ID" value="ANZ67771.1"/>
    <property type="molecule type" value="Genomic_DNA"/>
</dbReference>
<evidence type="ECO:0000256" key="3">
    <source>
        <dbReference type="ARBA" id="ARBA00022692"/>
    </source>
</evidence>
<evidence type="ECO:0000256" key="4">
    <source>
        <dbReference type="ARBA" id="ARBA00022741"/>
    </source>
</evidence>
<evidence type="ECO:0000259" key="9">
    <source>
        <dbReference type="PROSITE" id="PS50893"/>
    </source>
</evidence>
<organism evidence="11 12">
    <name type="scientific">Secundilactobacillus paracollinoides</name>
    <dbReference type="NCBI Taxonomy" id="240427"/>
    <lineage>
        <taxon>Bacteria</taxon>
        <taxon>Bacillati</taxon>
        <taxon>Bacillota</taxon>
        <taxon>Bacilli</taxon>
        <taxon>Lactobacillales</taxon>
        <taxon>Lactobacillaceae</taxon>
        <taxon>Secundilactobacillus</taxon>
    </lineage>
</organism>
<dbReference type="Gene3D" id="1.20.1560.10">
    <property type="entry name" value="ABC transporter type 1, transmembrane domain"/>
    <property type="match status" value="1"/>
</dbReference>
<dbReference type="GO" id="GO:0015421">
    <property type="term" value="F:ABC-type oligopeptide transporter activity"/>
    <property type="evidence" value="ECO:0007669"/>
    <property type="project" value="TreeGrafter"/>
</dbReference>
<keyword evidence="3 8" id="KW-0812">Transmembrane</keyword>
<gene>
    <name evidence="11" type="ORF">AYR63_11925</name>
</gene>
<evidence type="ECO:0000256" key="1">
    <source>
        <dbReference type="ARBA" id="ARBA00004651"/>
    </source>
</evidence>
<feature type="domain" description="ABC transmembrane type-1" evidence="10">
    <location>
        <begin position="40"/>
        <end position="322"/>
    </location>
</feature>
<sequence length="597" mass="67899">MKKTKRKSAWATSLPIKEQFRIVGKLIGFAKPYWRHFISAIVLAAAVSVVNIYLPTIIRIYMDTYLKVGKANYQIMWFFAGLYLFTMIVKAVMQFGQDFLYSMGAEYMLENVRRRIFAKLHRLGMRYFDQVPSGSIVSRLTNDTMSFSTFWQLFSSLIVALFSVVSCAIAMFMLNKTVALLLLTFMPLLMIVIWYYQRYSSRVYRRMRERLSELNSRLAEAITGVSTIQQFRQGRRMSDEFSHTNNAYFDTRKAMISINALLLSPIINLFYALGVVVVLGLFGVKGLNGYVPAGMIYAFITYVDNFYNPMTSMMDNLSDFQDGVVSGSRVIKLLNDPTAAPTQNVRANRQITDGKIEFKHVTFAYDGEHPVLNDVSFTAEPGQTVALVGETGSGKTSTINVLMRFYEYQSGEVLIDGHSIREYDMKELRQKMGLVLQEPFLFYGTVASNIRMFDETLSDQQVRAAARFVNADNFIEDLPKGYDSRVIERGSGYSSGQRQLISFAGTVVTDPKILILDEATANIDTETEQTIQRSLNQMREGRTTIAIAHRLSTIQNADLILVLSRGRIVERGTNDELMQQHGVYYDMIRLQNTAHLD</sequence>
<protein>
    <submittedName>
        <fullName evidence="11">Multidrug ABC transporter ATP-binding protein</fullName>
    </submittedName>
</protein>
<comment type="subcellular location">
    <subcellularLocation>
        <location evidence="1">Cell membrane</location>
        <topology evidence="1">Multi-pass membrane protein</topology>
    </subcellularLocation>
</comment>
<dbReference type="GO" id="GO:0016887">
    <property type="term" value="F:ATP hydrolysis activity"/>
    <property type="evidence" value="ECO:0007669"/>
    <property type="project" value="InterPro"/>
</dbReference>
<dbReference type="InterPro" id="IPR011527">
    <property type="entry name" value="ABC1_TM_dom"/>
</dbReference>
<dbReference type="PROSITE" id="PS50929">
    <property type="entry name" value="ABC_TM1F"/>
    <property type="match status" value="1"/>
</dbReference>
<name>A0A1B2J0D8_9LACO</name>
<dbReference type="FunFam" id="3.40.50.300:FF:000287">
    <property type="entry name" value="Multidrug ABC transporter ATP-binding protein"/>
    <property type="match status" value="1"/>
</dbReference>
<dbReference type="PROSITE" id="PS50893">
    <property type="entry name" value="ABC_TRANSPORTER_2"/>
    <property type="match status" value="1"/>
</dbReference>
<feature type="transmembrane region" description="Helical" evidence="8">
    <location>
        <begin position="33"/>
        <end position="54"/>
    </location>
</feature>